<dbReference type="InterPro" id="IPR018247">
    <property type="entry name" value="EF_Hand_1_Ca_BS"/>
</dbReference>
<gene>
    <name evidence="1" type="ORF">LCGC14_1101280</name>
</gene>
<evidence type="ECO:0008006" key="2">
    <source>
        <dbReference type="Google" id="ProtNLM"/>
    </source>
</evidence>
<sequence>MMNSGISKNILAGKKMIEAADKDKDKAIAAEEFMEAQLEKMGTRNESIANIADRFNKRKLRKPISSSAT</sequence>
<comment type="caution">
    <text evidence="1">The sequence shown here is derived from an EMBL/GenBank/DDBJ whole genome shotgun (WGS) entry which is preliminary data.</text>
</comment>
<organism evidence="1">
    <name type="scientific">marine sediment metagenome</name>
    <dbReference type="NCBI Taxonomy" id="412755"/>
    <lineage>
        <taxon>unclassified sequences</taxon>
        <taxon>metagenomes</taxon>
        <taxon>ecological metagenomes</taxon>
    </lineage>
</organism>
<protein>
    <recommendedName>
        <fullName evidence="2">EF-hand domain-containing protein</fullName>
    </recommendedName>
</protein>
<evidence type="ECO:0000313" key="1">
    <source>
        <dbReference type="EMBL" id="KKN04061.1"/>
    </source>
</evidence>
<dbReference type="AlphaFoldDB" id="A0A0F9PSM1"/>
<proteinExistence type="predicted"/>
<accession>A0A0F9PSM1</accession>
<dbReference type="PROSITE" id="PS00018">
    <property type="entry name" value="EF_HAND_1"/>
    <property type="match status" value="1"/>
</dbReference>
<dbReference type="EMBL" id="LAZR01004963">
    <property type="protein sequence ID" value="KKN04061.1"/>
    <property type="molecule type" value="Genomic_DNA"/>
</dbReference>
<name>A0A0F9PSM1_9ZZZZ</name>
<reference evidence="1" key="1">
    <citation type="journal article" date="2015" name="Nature">
        <title>Complex archaea that bridge the gap between prokaryotes and eukaryotes.</title>
        <authorList>
            <person name="Spang A."/>
            <person name="Saw J.H."/>
            <person name="Jorgensen S.L."/>
            <person name="Zaremba-Niedzwiedzka K."/>
            <person name="Martijn J."/>
            <person name="Lind A.E."/>
            <person name="van Eijk R."/>
            <person name="Schleper C."/>
            <person name="Guy L."/>
            <person name="Ettema T.J."/>
        </authorList>
    </citation>
    <scope>NUCLEOTIDE SEQUENCE</scope>
</reference>